<name>A0A848G9F7_9RHOO</name>
<keyword evidence="1" id="KW-0812">Transmembrane</keyword>
<feature type="transmembrane region" description="Helical" evidence="1">
    <location>
        <begin position="259"/>
        <end position="279"/>
    </location>
</feature>
<evidence type="ECO:0000256" key="1">
    <source>
        <dbReference type="SAM" id="Phobius"/>
    </source>
</evidence>
<dbReference type="EMBL" id="JABBGA010000018">
    <property type="protein sequence ID" value="NML27792.1"/>
    <property type="molecule type" value="Genomic_DNA"/>
</dbReference>
<organism evidence="2 3">
    <name type="scientific">Zoogloea dura</name>
    <dbReference type="NCBI Taxonomy" id="2728840"/>
    <lineage>
        <taxon>Bacteria</taxon>
        <taxon>Pseudomonadati</taxon>
        <taxon>Pseudomonadota</taxon>
        <taxon>Betaproteobacteria</taxon>
        <taxon>Rhodocyclales</taxon>
        <taxon>Zoogloeaceae</taxon>
        <taxon>Zoogloea</taxon>
    </lineage>
</organism>
<evidence type="ECO:0000313" key="3">
    <source>
        <dbReference type="Proteomes" id="UP000580043"/>
    </source>
</evidence>
<comment type="caution">
    <text evidence="2">The sequence shown here is derived from an EMBL/GenBank/DDBJ whole genome shotgun (WGS) entry which is preliminary data.</text>
</comment>
<reference evidence="2 3" key="1">
    <citation type="submission" date="2020-04" db="EMBL/GenBank/DDBJ databases">
        <title>Zoogloea sp. G-4-1-14 isolated from soil.</title>
        <authorList>
            <person name="Dahal R.H."/>
        </authorList>
    </citation>
    <scope>NUCLEOTIDE SEQUENCE [LARGE SCALE GENOMIC DNA]</scope>
    <source>
        <strain evidence="2 3">G-4-1-14</strain>
    </source>
</reference>
<proteinExistence type="predicted"/>
<keyword evidence="1" id="KW-1133">Transmembrane helix</keyword>
<evidence type="ECO:0000313" key="2">
    <source>
        <dbReference type="EMBL" id="NML27792.1"/>
    </source>
</evidence>
<protein>
    <submittedName>
        <fullName evidence="2">Uncharacterized protein</fullName>
    </submittedName>
</protein>
<dbReference type="Proteomes" id="UP000580043">
    <property type="component" value="Unassembled WGS sequence"/>
</dbReference>
<dbReference type="AlphaFoldDB" id="A0A848G9F7"/>
<gene>
    <name evidence="2" type="ORF">HHL15_18715</name>
</gene>
<keyword evidence="3" id="KW-1185">Reference proteome</keyword>
<keyword evidence="1" id="KW-0472">Membrane</keyword>
<dbReference type="RefSeq" id="WP_169147325.1">
    <property type="nucleotide sequence ID" value="NZ_JABBGA010000018.1"/>
</dbReference>
<accession>A0A848G9F7</accession>
<sequence length="287" mass="30788">MSNNYFDDKASQYGNDANHIASNGGTGSIAYWDAKAQQANAQAIADGMRNETYSFGDPGTSSTGNTFGQTTTSPVYYGGGSGSGSGGGLNLAQLFVLGLCCAAAWWGYSSVMGRFSPNTPFERYPIFYPSYNTAKTPEASIKLFREVAIKTARERFGGLFRADTPYEKFFDGCAPAFKCTEHSYNGFRNLQPYAVNPATYWPDVCRVSHAGLHGEANLPVAPQWAMRVVQKKDGLSTSHVCELTNSTELFAAARGRQTVVTGAAGGVAVSLVGIGLFLVRRVRRAKG</sequence>